<evidence type="ECO:0000313" key="1">
    <source>
        <dbReference type="EMBL" id="GGG93813.1"/>
    </source>
</evidence>
<proteinExistence type="predicted"/>
<reference evidence="1" key="1">
    <citation type="journal article" date="2014" name="Int. J. Syst. Evol. Microbiol.">
        <title>Complete genome sequence of Corynebacterium casei LMG S-19264T (=DSM 44701T), isolated from a smear-ripened cheese.</title>
        <authorList>
            <consortium name="US DOE Joint Genome Institute (JGI-PGF)"/>
            <person name="Walter F."/>
            <person name="Albersmeier A."/>
            <person name="Kalinowski J."/>
            <person name="Ruckert C."/>
        </authorList>
    </citation>
    <scope>NUCLEOTIDE SEQUENCE</scope>
    <source>
        <strain evidence="1">CGMCC 1.15763</strain>
    </source>
</reference>
<sequence>MHKLHPVFFFSMLLIPSLILGQTISTDRPDQTEGASLVALSSLQFESGFVYGSFDKDGLDSQNLIAPSILVRYGLTNKFEIRLFQEFESQKNELQSKVINGFKNLQIGFKFQLFQKNNTEAAFISHLIVPLGFNLIDPAFFGSINKFAVAHRLSDRFNLGYNIGYDYEGNNSSKGTYAVALAIKITQQLNFYLEPYGEWESLKKFKNSFDTGFTYLVNNTMQFDVSYGFGINHNMQYLSTGFSLNLE</sequence>
<accession>A0A917MEN6</accession>
<dbReference type="Pfam" id="PF13557">
    <property type="entry name" value="Phenol_MetA_deg"/>
    <property type="match status" value="1"/>
</dbReference>
<dbReference type="Proteomes" id="UP000633278">
    <property type="component" value="Unassembled WGS sequence"/>
</dbReference>
<dbReference type="AlphaFoldDB" id="A0A917MEN6"/>
<dbReference type="RefSeq" id="WP_188598056.1">
    <property type="nucleotide sequence ID" value="NZ_BMJW01000001.1"/>
</dbReference>
<evidence type="ECO:0008006" key="3">
    <source>
        <dbReference type="Google" id="ProtNLM"/>
    </source>
</evidence>
<comment type="caution">
    <text evidence="1">The sequence shown here is derived from an EMBL/GenBank/DDBJ whole genome shotgun (WGS) entry which is preliminary data.</text>
</comment>
<protein>
    <recommendedName>
        <fullName evidence="3">MetA-pathway of phenol degradation</fullName>
    </recommendedName>
</protein>
<keyword evidence="2" id="KW-1185">Reference proteome</keyword>
<name>A0A917MEN6_9FLAO</name>
<dbReference type="InterPro" id="IPR025737">
    <property type="entry name" value="FApF"/>
</dbReference>
<dbReference type="EMBL" id="BMJW01000001">
    <property type="protein sequence ID" value="GGG93813.1"/>
    <property type="molecule type" value="Genomic_DNA"/>
</dbReference>
<organism evidence="1 2">
    <name type="scientific">Polaribacter pacificus</name>
    <dbReference type="NCBI Taxonomy" id="1775173"/>
    <lineage>
        <taxon>Bacteria</taxon>
        <taxon>Pseudomonadati</taxon>
        <taxon>Bacteroidota</taxon>
        <taxon>Flavobacteriia</taxon>
        <taxon>Flavobacteriales</taxon>
        <taxon>Flavobacteriaceae</taxon>
    </lineage>
</organism>
<reference evidence="1" key="2">
    <citation type="submission" date="2020-09" db="EMBL/GenBank/DDBJ databases">
        <authorList>
            <person name="Sun Q."/>
            <person name="Zhou Y."/>
        </authorList>
    </citation>
    <scope>NUCLEOTIDE SEQUENCE</scope>
    <source>
        <strain evidence="1">CGMCC 1.15763</strain>
    </source>
</reference>
<evidence type="ECO:0000313" key="2">
    <source>
        <dbReference type="Proteomes" id="UP000633278"/>
    </source>
</evidence>
<gene>
    <name evidence="1" type="ORF">GCM10011416_08820</name>
</gene>